<organism evidence="1 2">
    <name type="scientific">Candidatus Phycosocius spiralis</name>
    <dbReference type="NCBI Taxonomy" id="2815099"/>
    <lineage>
        <taxon>Bacteria</taxon>
        <taxon>Pseudomonadati</taxon>
        <taxon>Pseudomonadota</taxon>
        <taxon>Alphaproteobacteria</taxon>
        <taxon>Caulobacterales</taxon>
        <taxon>Caulobacterales incertae sedis</taxon>
        <taxon>Candidatus Phycosocius</taxon>
    </lineage>
</organism>
<keyword evidence="2" id="KW-1185">Reference proteome</keyword>
<comment type="caution">
    <text evidence="1">The sequence shown here is derived from an EMBL/GenBank/DDBJ whole genome shotgun (WGS) entry which is preliminary data.</text>
</comment>
<dbReference type="EMBL" id="BPFZ01000011">
    <property type="protein sequence ID" value="GIU67587.1"/>
    <property type="molecule type" value="Genomic_DNA"/>
</dbReference>
<proteinExistence type="predicted"/>
<evidence type="ECO:0000313" key="2">
    <source>
        <dbReference type="Proteomes" id="UP001161064"/>
    </source>
</evidence>
<reference evidence="1" key="1">
    <citation type="submission" date="2021-05" db="EMBL/GenBank/DDBJ databases">
        <authorList>
            <person name="Tanabe Y."/>
        </authorList>
    </citation>
    <scope>NUCLEOTIDE SEQUENCE</scope>
    <source>
        <strain evidence="1">BOTRYCO-1</strain>
    </source>
</reference>
<name>A0ABQ4PX74_9PROT</name>
<sequence>MNYGALHPESQAFLSSWQALSDLGSHHGGDSVLTRDASTIIDRIFLAQRVGEGVFTFKTIGTELKFWTGRDLRDHEVCSLFHGPDQALVRALLESAMSAPGPALARAIAFGAGVGQRAEIELAFLPLIEKGVGDRVLGLFQPLSMDNKISKPVLRIALTSLSPPAPNMPIRQGLRLVRNESEC</sequence>
<dbReference type="Pfam" id="PF07310">
    <property type="entry name" value="PAS_5"/>
    <property type="match status" value="1"/>
</dbReference>
<accession>A0ABQ4PX74</accession>
<dbReference type="RefSeq" id="WP_284360531.1">
    <property type="nucleotide sequence ID" value="NZ_BPFZ01000011.1"/>
</dbReference>
<dbReference type="Proteomes" id="UP001161064">
    <property type="component" value="Unassembled WGS sequence"/>
</dbReference>
<dbReference type="InterPro" id="IPR009922">
    <property type="entry name" value="DUF1457"/>
</dbReference>
<gene>
    <name evidence="1" type="ORF">PsB1_1741</name>
</gene>
<protein>
    <recommendedName>
        <fullName evidence="3">PAS domain-containing protein</fullName>
    </recommendedName>
</protein>
<reference evidence="1" key="2">
    <citation type="journal article" date="2023" name="ISME Commun">
        <title>Characterization of a bloom-associated alphaproteobacterial lineage, 'Candidatus Phycosocius': insights into freshwater algal-bacterial interactions.</title>
        <authorList>
            <person name="Tanabe Y."/>
            <person name="Yamaguchi H."/>
            <person name="Yoshida M."/>
            <person name="Kai A."/>
            <person name="Okazaki Y."/>
        </authorList>
    </citation>
    <scope>NUCLEOTIDE SEQUENCE</scope>
    <source>
        <strain evidence="1">BOTRYCO-1</strain>
    </source>
</reference>
<evidence type="ECO:0000313" key="1">
    <source>
        <dbReference type="EMBL" id="GIU67587.1"/>
    </source>
</evidence>
<evidence type="ECO:0008006" key="3">
    <source>
        <dbReference type="Google" id="ProtNLM"/>
    </source>
</evidence>